<feature type="region of interest" description="Disordered" evidence="1">
    <location>
        <begin position="85"/>
        <end position="105"/>
    </location>
</feature>
<sequence>MGKAIRLITGQELVRMVRAAQGHAAITPPAPVGVEPVFAPQAVTEVSAAVPPPRPTCSAAMARRTNRQTAAAFWGCTNFPRCRGTAKHASGKTDVRGGPGFPRRT</sequence>
<evidence type="ECO:0008006" key="4">
    <source>
        <dbReference type="Google" id="ProtNLM"/>
    </source>
</evidence>
<name>A0ABQ3C170_9GAMM</name>
<dbReference type="Proteomes" id="UP000643403">
    <property type="component" value="Unassembled WGS sequence"/>
</dbReference>
<reference evidence="3" key="1">
    <citation type="journal article" date="2019" name="Int. J. Syst. Evol. Microbiol.">
        <title>The Global Catalogue of Microorganisms (GCM) 10K type strain sequencing project: providing services to taxonomists for standard genome sequencing and annotation.</title>
        <authorList>
            <consortium name="The Broad Institute Genomics Platform"/>
            <consortium name="The Broad Institute Genome Sequencing Center for Infectious Disease"/>
            <person name="Wu L."/>
            <person name="Ma J."/>
        </authorList>
    </citation>
    <scope>NUCLEOTIDE SEQUENCE [LARGE SCALE GENOMIC DNA]</scope>
    <source>
        <strain evidence="3">KCTC 22558</strain>
    </source>
</reference>
<accession>A0ABQ3C170</accession>
<comment type="caution">
    <text evidence="2">The sequence shown here is derived from an EMBL/GenBank/DDBJ whole genome shotgun (WGS) entry which is preliminary data.</text>
</comment>
<dbReference type="EMBL" id="BMXY01000001">
    <property type="protein sequence ID" value="GGZ60661.1"/>
    <property type="molecule type" value="Genomic_DNA"/>
</dbReference>
<keyword evidence="3" id="KW-1185">Reference proteome</keyword>
<evidence type="ECO:0000313" key="3">
    <source>
        <dbReference type="Proteomes" id="UP000643403"/>
    </source>
</evidence>
<proteinExistence type="predicted"/>
<evidence type="ECO:0000256" key="1">
    <source>
        <dbReference type="SAM" id="MobiDB-lite"/>
    </source>
</evidence>
<dbReference type="RefSeq" id="WP_189448019.1">
    <property type="nucleotide sequence ID" value="NZ_BMXY01000001.1"/>
</dbReference>
<gene>
    <name evidence="2" type="ORF">GCM10008101_13290</name>
</gene>
<evidence type="ECO:0000313" key="2">
    <source>
        <dbReference type="EMBL" id="GGZ60661.1"/>
    </source>
</evidence>
<dbReference type="Gene3D" id="3.30.65.10">
    <property type="entry name" value="Bacterial Topoisomerase I, domain 1"/>
    <property type="match status" value="1"/>
</dbReference>
<organism evidence="2 3">
    <name type="scientific">Cognatilysobacter xinjiangensis</name>
    <dbReference type="NCBI Taxonomy" id="546892"/>
    <lineage>
        <taxon>Bacteria</taxon>
        <taxon>Pseudomonadati</taxon>
        <taxon>Pseudomonadota</taxon>
        <taxon>Gammaproteobacteria</taxon>
        <taxon>Lysobacterales</taxon>
        <taxon>Lysobacteraceae</taxon>
        <taxon>Cognatilysobacter</taxon>
    </lineage>
</organism>
<protein>
    <recommendedName>
        <fullName evidence="4">Topoisomerase DNA binding C4 zinc finger</fullName>
    </recommendedName>
</protein>